<proteinExistence type="predicted"/>
<feature type="region of interest" description="Disordered" evidence="1">
    <location>
        <begin position="101"/>
        <end position="124"/>
    </location>
</feature>
<dbReference type="Proteomes" id="UP000224634">
    <property type="component" value="Unassembled WGS sequence"/>
</dbReference>
<feature type="compositionally biased region" description="Polar residues" evidence="1">
    <location>
        <begin position="31"/>
        <end position="48"/>
    </location>
</feature>
<evidence type="ECO:0000313" key="2">
    <source>
        <dbReference type="EMBL" id="PGH06059.1"/>
    </source>
</evidence>
<organism evidence="2 3">
    <name type="scientific">Polytolypa hystricis (strain UAMH7299)</name>
    <dbReference type="NCBI Taxonomy" id="1447883"/>
    <lineage>
        <taxon>Eukaryota</taxon>
        <taxon>Fungi</taxon>
        <taxon>Dikarya</taxon>
        <taxon>Ascomycota</taxon>
        <taxon>Pezizomycotina</taxon>
        <taxon>Eurotiomycetes</taxon>
        <taxon>Eurotiomycetidae</taxon>
        <taxon>Onygenales</taxon>
        <taxon>Onygenales incertae sedis</taxon>
        <taxon>Polytolypa</taxon>
    </lineage>
</organism>
<evidence type="ECO:0000256" key="1">
    <source>
        <dbReference type="SAM" id="MobiDB-lite"/>
    </source>
</evidence>
<feature type="compositionally biased region" description="Low complexity" evidence="1">
    <location>
        <begin position="218"/>
        <end position="233"/>
    </location>
</feature>
<feature type="region of interest" description="Disordered" evidence="1">
    <location>
        <begin position="31"/>
        <end position="50"/>
    </location>
</feature>
<dbReference type="OrthoDB" id="5359669at2759"/>
<protein>
    <submittedName>
        <fullName evidence="2">Uncharacterized protein</fullName>
    </submittedName>
</protein>
<comment type="caution">
    <text evidence="2">The sequence shown here is derived from an EMBL/GenBank/DDBJ whole genome shotgun (WGS) entry which is preliminary data.</text>
</comment>
<sequence length="394" mass="42483">MGPLLYDNYSDGPAIVLSPQPHHHYGQFSPRNASTIPPSVSHPRNTLSPFPMDGVRSGSPMSFASYSTSWTPASSSGPVFTNPSRKRSRDDYSLANEYANGESNSLTSSAGSIPTHPARDAGVDEQPIYGEGMVLLNPRTGIALSAESQTGTWFEEKAEAATSSARPLAVSTGASERPDLPSRKSQRLDATASNFDDITLAAIQSKLGSSTHDNAHRSTATSSLTPSPSSSGPEEPRIDDCTLLLGISWQRISSTDNDMASAIRGWERYIDNHFSRYLQGATILLKHRGLNAYLVTARPTESLLPSIPLKSHPLSLDNDQSAFYLFNEDLTEARLVSSTWDACVQNLRSAPIAYEPGSEVLKAAERTPERAVEDKGVLIGSVHGNTDMGMDIDM</sequence>
<accession>A0A2B7XAZ0</accession>
<name>A0A2B7XAZ0_POLH7</name>
<keyword evidence="3" id="KW-1185">Reference proteome</keyword>
<reference evidence="2 3" key="1">
    <citation type="submission" date="2017-10" db="EMBL/GenBank/DDBJ databases">
        <title>Comparative genomics in systemic dimorphic fungi from Ajellomycetaceae.</title>
        <authorList>
            <person name="Munoz J.F."/>
            <person name="Mcewen J.G."/>
            <person name="Clay O.K."/>
            <person name="Cuomo C.A."/>
        </authorList>
    </citation>
    <scope>NUCLEOTIDE SEQUENCE [LARGE SCALE GENOMIC DNA]</scope>
    <source>
        <strain evidence="2 3">UAMH7299</strain>
    </source>
</reference>
<feature type="region of interest" description="Disordered" evidence="1">
    <location>
        <begin position="68"/>
        <end position="88"/>
    </location>
</feature>
<feature type="region of interest" description="Disordered" evidence="1">
    <location>
        <begin position="156"/>
        <end position="189"/>
    </location>
</feature>
<dbReference type="EMBL" id="PDNA01000182">
    <property type="protein sequence ID" value="PGH06059.1"/>
    <property type="molecule type" value="Genomic_DNA"/>
</dbReference>
<gene>
    <name evidence="2" type="ORF">AJ80_08227</name>
</gene>
<dbReference type="AlphaFoldDB" id="A0A2B7XAZ0"/>
<evidence type="ECO:0000313" key="3">
    <source>
        <dbReference type="Proteomes" id="UP000224634"/>
    </source>
</evidence>
<feature type="region of interest" description="Disordered" evidence="1">
    <location>
        <begin position="209"/>
        <end position="237"/>
    </location>
</feature>
<feature type="compositionally biased region" description="Polar residues" evidence="1">
    <location>
        <begin position="101"/>
        <end position="112"/>
    </location>
</feature>